<reference evidence="6" key="1">
    <citation type="submission" date="2021-12" db="EMBL/GenBank/DDBJ databases">
        <authorList>
            <person name="Martin H S."/>
        </authorList>
    </citation>
    <scope>NUCLEOTIDE SEQUENCE</scope>
</reference>
<keyword evidence="2" id="KW-0061">Asparagine biosynthesis</keyword>
<dbReference type="GO" id="GO:0004066">
    <property type="term" value="F:asparagine synthase (glutamine-hydrolyzing) activity"/>
    <property type="evidence" value="ECO:0007669"/>
    <property type="project" value="InterPro"/>
</dbReference>
<gene>
    <name evidence="6" type="ORF">BINO364_LOCUS11551</name>
</gene>
<evidence type="ECO:0000313" key="7">
    <source>
        <dbReference type="Proteomes" id="UP000838878"/>
    </source>
</evidence>
<protein>
    <recommendedName>
        <fullName evidence="8">Asparagine synthetase domain-containing protein CG17486</fullName>
    </recommendedName>
</protein>
<evidence type="ECO:0000256" key="2">
    <source>
        <dbReference type="ARBA" id="ARBA00022888"/>
    </source>
</evidence>
<dbReference type="OrthoDB" id="10252281at2759"/>
<accession>A0A8J9V694</accession>
<evidence type="ECO:0000313" key="6">
    <source>
        <dbReference type="EMBL" id="CAH0726032.1"/>
    </source>
</evidence>
<proteinExistence type="predicted"/>
<dbReference type="InterPro" id="IPR029055">
    <property type="entry name" value="Ntn_hydrolases_N"/>
</dbReference>
<dbReference type="GO" id="GO:0006529">
    <property type="term" value="P:asparagine biosynthetic process"/>
    <property type="evidence" value="ECO:0007669"/>
    <property type="project" value="UniProtKB-KW"/>
</dbReference>
<dbReference type="InterPro" id="IPR051857">
    <property type="entry name" value="Asn_synthetase_domain"/>
</dbReference>
<dbReference type="AlphaFoldDB" id="A0A8J9V694"/>
<evidence type="ECO:0000259" key="5">
    <source>
        <dbReference type="Pfam" id="PF13537"/>
    </source>
</evidence>
<feature type="domain" description="Asparagine synthetase" evidence="4">
    <location>
        <begin position="300"/>
        <end position="446"/>
    </location>
</feature>
<keyword evidence="3" id="KW-0315">Glutamine amidotransferase</keyword>
<evidence type="ECO:0000256" key="1">
    <source>
        <dbReference type="ARBA" id="ARBA00022605"/>
    </source>
</evidence>
<dbReference type="SUPFAM" id="SSF56235">
    <property type="entry name" value="N-terminal nucleophile aminohydrolases (Ntn hydrolases)"/>
    <property type="match status" value="1"/>
</dbReference>
<dbReference type="InterPro" id="IPR001962">
    <property type="entry name" value="Asn_synthase"/>
</dbReference>
<evidence type="ECO:0000259" key="4">
    <source>
        <dbReference type="Pfam" id="PF00733"/>
    </source>
</evidence>
<dbReference type="EMBL" id="OV170225">
    <property type="protein sequence ID" value="CAH0726032.1"/>
    <property type="molecule type" value="Genomic_DNA"/>
</dbReference>
<dbReference type="PANTHER" id="PTHR45937">
    <property type="entry name" value="ASPARAGINE SYNTHETASE DOMAIN-CONTAINING PROTEIN 1"/>
    <property type="match status" value="1"/>
</dbReference>
<dbReference type="PANTHER" id="PTHR45937:SF1">
    <property type="entry name" value="ASPARAGINE SYNTHETASE DOMAIN-CONTAINING PROTEIN 1"/>
    <property type="match status" value="1"/>
</dbReference>
<keyword evidence="7" id="KW-1185">Reference proteome</keyword>
<evidence type="ECO:0000256" key="3">
    <source>
        <dbReference type="ARBA" id="ARBA00022962"/>
    </source>
</evidence>
<dbReference type="Pfam" id="PF13537">
    <property type="entry name" value="GATase_7"/>
    <property type="match status" value="1"/>
</dbReference>
<dbReference type="Gene3D" id="3.60.20.10">
    <property type="entry name" value="Glutamine Phosphoribosylpyrophosphate, subunit 1, domain 1"/>
    <property type="match status" value="1"/>
</dbReference>
<dbReference type="SUPFAM" id="SSF52402">
    <property type="entry name" value="Adenine nucleotide alpha hydrolases-like"/>
    <property type="match status" value="1"/>
</dbReference>
<keyword evidence="1" id="KW-0028">Amino-acid biosynthesis</keyword>
<dbReference type="Gene3D" id="3.40.50.620">
    <property type="entry name" value="HUPs"/>
    <property type="match status" value="1"/>
</dbReference>
<dbReference type="Proteomes" id="UP000838878">
    <property type="component" value="Chromosome 5"/>
</dbReference>
<name>A0A8J9V694_9NEOP</name>
<feature type="domain" description="Glutamine amidotransferase type-2" evidence="5">
    <location>
        <begin position="86"/>
        <end position="155"/>
    </location>
</feature>
<feature type="non-terminal residue" evidence="6">
    <location>
        <position position="565"/>
    </location>
</feature>
<dbReference type="InterPro" id="IPR014729">
    <property type="entry name" value="Rossmann-like_a/b/a_fold"/>
</dbReference>
<dbReference type="CDD" id="cd01991">
    <property type="entry name" value="Asn_synthase_B_C"/>
    <property type="match status" value="1"/>
</dbReference>
<dbReference type="InterPro" id="IPR017932">
    <property type="entry name" value="GATase_2_dom"/>
</dbReference>
<evidence type="ECO:0008006" key="8">
    <source>
        <dbReference type="Google" id="ProtNLM"/>
    </source>
</evidence>
<organism evidence="6 7">
    <name type="scientific">Brenthis ino</name>
    <name type="common">lesser marbled fritillary</name>
    <dbReference type="NCBI Taxonomy" id="405034"/>
    <lineage>
        <taxon>Eukaryota</taxon>
        <taxon>Metazoa</taxon>
        <taxon>Ecdysozoa</taxon>
        <taxon>Arthropoda</taxon>
        <taxon>Hexapoda</taxon>
        <taxon>Insecta</taxon>
        <taxon>Pterygota</taxon>
        <taxon>Neoptera</taxon>
        <taxon>Endopterygota</taxon>
        <taxon>Lepidoptera</taxon>
        <taxon>Glossata</taxon>
        <taxon>Ditrysia</taxon>
        <taxon>Papilionoidea</taxon>
        <taxon>Nymphalidae</taxon>
        <taxon>Heliconiinae</taxon>
        <taxon>Argynnini</taxon>
        <taxon>Brenthis</taxon>
    </lineage>
</organism>
<sequence length="565" mass="65288">MCGIFCEIRYNKHTITTDNKVLERLRNRGPDSTNNFEFVVNNDITLYFSAYILWMQGMKLTPQPVEDENGILLFNGDIFDDTWDKKFSDTYVLMRKLVTCNSSEQIISQMKTLKGPFSLIYYNKLKNKLFFLRDRIGRNSLLFCKSSNSYVISSVLGRKYSCIEIPATYIYEFNINEQKLQLHSWNDSLELVNTLSIENWLQVIKEQQSQPDDEFIVDFDNTSSNLSEEDDVVQQIEKLSQKYENKLVILKHLLDNSIIFKTVMKIVELLEKSVKVRVETQPSKCKDCIKTEIKCNHCTTGILFSGGLDCTILAFLADKYVPKDQPIDLINVAFETKNNDSYDVPDRITGRESFEELKRTCGSRQWVFREVNVSRVKLAEYQSSIIGDLVYPRRTILDESLGSALWFAAQGQSDEDETSCRVLLLGSGADELFGGYVRHRNAFKRQGWPGLAKELLLDWKRISFRNLARDNRVISDHGRQPRLPYLDEDFTEFVLNLKPWLKCFPSSKLECGIGDKLILRLVAFYLGLNNVTILPKRALQFGSRIANKKEKGNDISKTFQDIKFI</sequence>
<dbReference type="Pfam" id="PF00733">
    <property type="entry name" value="Asn_synthase"/>
    <property type="match status" value="1"/>
</dbReference>